<dbReference type="PANTHER" id="PTHR24422">
    <property type="entry name" value="CHEMOTAXIS PROTEIN METHYLTRANSFERASE"/>
    <property type="match status" value="1"/>
</dbReference>
<evidence type="ECO:0000313" key="8">
    <source>
        <dbReference type="Proteomes" id="UP001589858"/>
    </source>
</evidence>
<dbReference type="SMART" id="SM00138">
    <property type="entry name" value="MeTrc"/>
    <property type="match status" value="1"/>
</dbReference>
<name>A0ABV6S878_9SPHN</name>
<evidence type="ECO:0000256" key="4">
    <source>
        <dbReference type="ARBA" id="ARBA00022691"/>
    </source>
</evidence>
<dbReference type="InterPro" id="IPR000780">
    <property type="entry name" value="CheR_MeTrfase"/>
</dbReference>
<dbReference type="GO" id="GO:0008168">
    <property type="term" value="F:methyltransferase activity"/>
    <property type="evidence" value="ECO:0007669"/>
    <property type="project" value="UniProtKB-KW"/>
</dbReference>
<keyword evidence="8" id="KW-1185">Reference proteome</keyword>
<dbReference type="EMBL" id="JBHLTM010000035">
    <property type="protein sequence ID" value="MFC0684942.1"/>
    <property type="molecule type" value="Genomic_DNA"/>
</dbReference>
<dbReference type="GO" id="GO:0032259">
    <property type="term" value="P:methylation"/>
    <property type="evidence" value="ECO:0007669"/>
    <property type="project" value="UniProtKB-KW"/>
</dbReference>
<dbReference type="Gene3D" id="3.40.50.150">
    <property type="entry name" value="Vaccinia Virus protein VP39"/>
    <property type="match status" value="1"/>
</dbReference>
<dbReference type="Gene3D" id="1.10.155.10">
    <property type="entry name" value="Chemotaxis receptor methyltransferase CheR, N-terminal domain"/>
    <property type="match status" value="1"/>
</dbReference>
<dbReference type="Proteomes" id="UP001589858">
    <property type="component" value="Unassembled WGS sequence"/>
</dbReference>
<dbReference type="SUPFAM" id="SSF53335">
    <property type="entry name" value="S-adenosyl-L-methionine-dependent methyltransferases"/>
    <property type="match status" value="1"/>
</dbReference>
<sequence length="289" mass="31611">MNAMATATEQVPGVSPDIYGDADFAAIAKIVYDAVGIVLSQRKSMLVYSRLAPLVRETGAISFARYVEMMRADSTEMGRAVAALTTNHTFFYREAHHFEHLAEHVRPHAIECLRAGQPVRLWSAGCSSGEEVWSIVMTMLGSDRSAGLDMARRDFVLLASDIAPHALAKAEAATYAAGDLDPVPTALRSAWSASSGGQVRIADAARALVRFRTLNLQGEWPMKGRFDAIFCRNVMIYFDNETKERLVARYAQALQPGGFLYIGHSERVTGPATQVLRLVGPTIYQRSAA</sequence>
<comment type="function">
    <text evidence="5">Methylation of the membrane-bound methyl-accepting chemotaxis proteins (MCP) to form gamma-glutamyl methyl ester residues in MCP.</text>
</comment>
<comment type="catalytic activity">
    <reaction evidence="1 5">
        <text>L-glutamyl-[protein] + S-adenosyl-L-methionine = [protein]-L-glutamate 5-O-methyl ester + S-adenosyl-L-homocysteine</text>
        <dbReference type="Rhea" id="RHEA:24452"/>
        <dbReference type="Rhea" id="RHEA-COMP:10208"/>
        <dbReference type="Rhea" id="RHEA-COMP:10311"/>
        <dbReference type="ChEBI" id="CHEBI:29973"/>
        <dbReference type="ChEBI" id="CHEBI:57856"/>
        <dbReference type="ChEBI" id="CHEBI:59789"/>
        <dbReference type="ChEBI" id="CHEBI:82795"/>
        <dbReference type="EC" id="2.1.1.80"/>
    </reaction>
</comment>
<proteinExistence type="predicted"/>
<keyword evidence="4 5" id="KW-0949">S-adenosyl-L-methionine</keyword>
<organism evidence="7 8">
    <name type="scientific">Novosphingobium clariflavum</name>
    <dbReference type="NCBI Taxonomy" id="2029884"/>
    <lineage>
        <taxon>Bacteria</taxon>
        <taxon>Pseudomonadati</taxon>
        <taxon>Pseudomonadota</taxon>
        <taxon>Alphaproteobacteria</taxon>
        <taxon>Sphingomonadales</taxon>
        <taxon>Sphingomonadaceae</taxon>
        <taxon>Novosphingobium</taxon>
    </lineage>
</organism>
<gene>
    <name evidence="7" type="ORF">ACFFF8_10075</name>
</gene>
<dbReference type="EC" id="2.1.1.80" evidence="5"/>
<dbReference type="RefSeq" id="WP_267219022.1">
    <property type="nucleotide sequence ID" value="NZ_JAPCWC010000003.1"/>
</dbReference>
<dbReference type="PIRSF" id="PIRSF000410">
    <property type="entry name" value="CheR"/>
    <property type="match status" value="1"/>
</dbReference>
<dbReference type="InterPro" id="IPR036804">
    <property type="entry name" value="CheR_N_sf"/>
</dbReference>
<dbReference type="SUPFAM" id="SSF47757">
    <property type="entry name" value="Chemotaxis receptor methyltransferase CheR, N-terminal domain"/>
    <property type="match status" value="1"/>
</dbReference>
<keyword evidence="2 5" id="KW-0489">Methyltransferase</keyword>
<feature type="domain" description="CheR-type methyltransferase" evidence="6">
    <location>
        <begin position="21"/>
        <end position="289"/>
    </location>
</feature>
<reference evidence="7 8" key="1">
    <citation type="submission" date="2024-09" db="EMBL/GenBank/DDBJ databases">
        <authorList>
            <person name="Sun Q."/>
            <person name="Mori K."/>
        </authorList>
    </citation>
    <scope>NUCLEOTIDE SEQUENCE [LARGE SCALE GENOMIC DNA]</scope>
    <source>
        <strain evidence="7 8">CICC 11035S</strain>
    </source>
</reference>
<dbReference type="PRINTS" id="PR00996">
    <property type="entry name" value="CHERMTFRASE"/>
</dbReference>
<dbReference type="InterPro" id="IPR026024">
    <property type="entry name" value="Chemotaxis_MeTrfase_CheR"/>
</dbReference>
<dbReference type="PANTHER" id="PTHR24422:SF26">
    <property type="entry name" value="CHEMOTAXIS PROTEIN METHYLTRANSFERASE"/>
    <property type="match status" value="1"/>
</dbReference>
<evidence type="ECO:0000256" key="5">
    <source>
        <dbReference type="PIRNR" id="PIRNR000410"/>
    </source>
</evidence>
<evidence type="ECO:0000256" key="3">
    <source>
        <dbReference type="ARBA" id="ARBA00022679"/>
    </source>
</evidence>
<evidence type="ECO:0000313" key="7">
    <source>
        <dbReference type="EMBL" id="MFC0684942.1"/>
    </source>
</evidence>
<evidence type="ECO:0000256" key="2">
    <source>
        <dbReference type="ARBA" id="ARBA00022603"/>
    </source>
</evidence>
<dbReference type="InterPro" id="IPR022641">
    <property type="entry name" value="CheR_N"/>
</dbReference>
<dbReference type="InterPro" id="IPR022642">
    <property type="entry name" value="CheR_C"/>
</dbReference>
<comment type="caution">
    <text evidence="7">The sequence shown here is derived from an EMBL/GenBank/DDBJ whole genome shotgun (WGS) entry which is preliminary data.</text>
</comment>
<accession>A0ABV6S878</accession>
<dbReference type="PROSITE" id="PS50123">
    <property type="entry name" value="CHER"/>
    <property type="match status" value="1"/>
</dbReference>
<evidence type="ECO:0000256" key="1">
    <source>
        <dbReference type="ARBA" id="ARBA00001541"/>
    </source>
</evidence>
<dbReference type="Pfam" id="PF01739">
    <property type="entry name" value="CheR"/>
    <property type="match status" value="1"/>
</dbReference>
<protein>
    <recommendedName>
        <fullName evidence="5">Chemotaxis protein methyltransferase</fullName>
        <ecNumber evidence="5">2.1.1.80</ecNumber>
    </recommendedName>
</protein>
<keyword evidence="3 5" id="KW-0808">Transferase</keyword>
<evidence type="ECO:0000259" key="6">
    <source>
        <dbReference type="PROSITE" id="PS50123"/>
    </source>
</evidence>
<dbReference type="Pfam" id="PF03705">
    <property type="entry name" value="CheR_N"/>
    <property type="match status" value="1"/>
</dbReference>
<dbReference type="InterPro" id="IPR050903">
    <property type="entry name" value="Bact_Chemotaxis_MeTrfase"/>
</dbReference>
<dbReference type="InterPro" id="IPR029063">
    <property type="entry name" value="SAM-dependent_MTases_sf"/>
</dbReference>